<reference evidence="3" key="1">
    <citation type="journal article" date="2017" name="Cell">
        <title>Insights into land plant evolution garnered from the Marchantia polymorpha genome.</title>
        <authorList>
            <person name="Bowman J.L."/>
            <person name="Kohchi T."/>
            <person name="Yamato K.T."/>
            <person name="Jenkins J."/>
            <person name="Shu S."/>
            <person name="Ishizaki K."/>
            <person name="Yamaoka S."/>
            <person name="Nishihama R."/>
            <person name="Nakamura Y."/>
            <person name="Berger F."/>
            <person name="Adam C."/>
            <person name="Aki S.S."/>
            <person name="Althoff F."/>
            <person name="Araki T."/>
            <person name="Arteaga-Vazquez M.A."/>
            <person name="Balasubrmanian S."/>
            <person name="Barry K."/>
            <person name="Bauer D."/>
            <person name="Boehm C.R."/>
            <person name="Briginshaw L."/>
            <person name="Caballero-Perez J."/>
            <person name="Catarino B."/>
            <person name="Chen F."/>
            <person name="Chiyoda S."/>
            <person name="Chovatia M."/>
            <person name="Davies K.M."/>
            <person name="Delmans M."/>
            <person name="Demura T."/>
            <person name="Dierschke T."/>
            <person name="Dolan L."/>
            <person name="Dorantes-Acosta A.E."/>
            <person name="Eklund D.M."/>
            <person name="Florent S.N."/>
            <person name="Flores-Sandoval E."/>
            <person name="Fujiyama A."/>
            <person name="Fukuzawa H."/>
            <person name="Galik B."/>
            <person name="Grimanelli D."/>
            <person name="Grimwood J."/>
            <person name="Grossniklaus U."/>
            <person name="Hamada T."/>
            <person name="Haseloff J."/>
            <person name="Hetherington A.J."/>
            <person name="Higo A."/>
            <person name="Hirakawa Y."/>
            <person name="Hundley H.N."/>
            <person name="Ikeda Y."/>
            <person name="Inoue K."/>
            <person name="Inoue S.I."/>
            <person name="Ishida S."/>
            <person name="Jia Q."/>
            <person name="Kakita M."/>
            <person name="Kanazawa T."/>
            <person name="Kawai Y."/>
            <person name="Kawashima T."/>
            <person name="Kennedy M."/>
            <person name="Kinose K."/>
            <person name="Kinoshita T."/>
            <person name="Kohara Y."/>
            <person name="Koide E."/>
            <person name="Komatsu K."/>
            <person name="Kopischke S."/>
            <person name="Kubo M."/>
            <person name="Kyozuka J."/>
            <person name="Lagercrantz U."/>
            <person name="Lin S.S."/>
            <person name="Lindquist E."/>
            <person name="Lipzen A.M."/>
            <person name="Lu C.W."/>
            <person name="De Luna E."/>
            <person name="Martienssen R.A."/>
            <person name="Minamino N."/>
            <person name="Mizutani M."/>
            <person name="Mizutani M."/>
            <person name="Mochizuki N."/>
            <person name="Monte I."/>
            <person name="Mosher R."/>
            <person name="Nagasaki H."/>
            <person name="Nakagami H."/>
            <person name="Naramoto S."/>
            <person name="Nishitani K."/>
            <person name="Ohtani M."/>
            <person name="Okamoto T."/>
            <person name="Okumura M."/>
            <person name="Phillips J."/>
            <person name="Pollak B."/>
            <person name="Reinders A."/>
            <person name="Rovekamp M."/>
            <person name="Sano R."/>
            <person name="Sawa S."/>
            <person name="Schmid M.W."/>
            <person name="Shirakawa M."/>
            <person name="Solano R."/>
            <person name="Spunde A."/>
            <person name="Suetsugu N."/>
            <person name="Sugano S."/>
            <person name="Sugiyama A."/>
            <person name="Sun R."/>
            <person name="Suzuki Y."/>
            <person name="Takenaka M."/>
            <person name="Takezawa D."/>
            <person name="Tomogane H."/>
            <person name="Tsuzuki M."/>
            <person name="Ueda T."/>
            <person name="Umeda M."/>
            <person name="Ward J.M."/>
            <person name="Watanabe Y."/>
            <person name="Yazaki K."/>
            <person name="Yokoyama R."/>
            <person name="Yoshitake Y."/>
            <person name="Yotsui I."/>
            <person name="Zachgo S."/>
            <person name="Schmutz J."/>
        </authorList>
    </citation>
    <scope>NUCLEOTIDE SEQUENCE [LARGE SCALE GENOMIC DNA]</scope>
    <source>
        <strain evidence="3">Tak-1</strain>
    </source>
</reference>
<name>A0A2R6X432_MARPO</name>
<keyword evidence="1" id="KW-0472">Membrane</keyword>
<gene>
    <name evidence="2" type="ORF">MARPO_0037s0046</name>
</gene>
<dbReference type="EMBL" id="KZ772709">
    <property type="protein sequence ID" value="PTQ40865.1"/>
    <property type="molecule type" value="Genomic_DNA"/>
</dbReference>
<dbReference type="Proteomes" id="UP000244005">
    <property type="component" value="Unassembled WGS sequence"/>
</dbReference>
<dbReference type="AlphaFoldDB" id="A0A2R6X432"/>
<evidence type="ECO:0000313" key="3">
    <source>
        <dbReference type="Proteomes" id="UP000244005"/>
    </source>
</evidence>
<organism evidence="2 3">
    <name type="scientific">Marchantia polymorpha</name>
    <name type="common">Common liverwort</name>
    <name type="synonym">Marchantia aquatica</name>
    <dbReference type="NCBI Taxonomy" id="3197"/>
    <lineage>
        <taxon>Eukaryota</taxon>
        <taxon>Viridiplantae</taxon>
        <taxon>Streptophyta</taxon>
        <taxon>Embryophyta</taxon>
        <taxon>Marchantiophyta</taxon>
        <taxon>Marchantiopsida</taxon>
        <taxon>Marchantiidae</taxon>
        <taxon>Marchantiales</taxon>
        <taxon>Marchantiaceae</taxon>
        <taxon>Marchantia</taxon>
    </lineage>
</organism>
<protein>
    <submittedName>
        <fullName evidence="2">Uncharacterized protein</fullName>
    </submittedName>
</protein>
<proteinExistence type="predicted"/>
<evidence type="ECO:0000313" key="2">
    <source>
        <dbReference type="EMBL" id="PTQ40865.1"/>
    </source>
</evidence>
<dbReference type="Gramene" id="Mp3g11510.1">
    <property type="protein sequence ID" value="Mp3g11510.1.cds1"/>
    <property type="gene ID" value="Mp3g11510"/>
</dbReference>
<sequence>MHNLLDKSVHPMIRFYLFSSFGSVGVGASSSVHRKDDTWSYRHTLRVQSSIVAGSPRHGARLPGQGC</sequence>
<keyword evidence="1" id="KW-0812">Transmembrane</keyword>
<evidence type="ECO:0000256" key="1">
    <source>
        <dbReference type="SAM" id="Phobius"/>
    </source>
</evidence>
<keyword evidence="3" id="KW-1185">Reference proteome</keyword>
<feature type="transmembrane region" description="Helical" evidence="1">
    <location>
        <begin position="12"/>
        <end position="32"/>
    </location>
</feature>
<keyword evidence="1" id="KW-1133">Transmembrane helix</keyword>
<accession>A0A2R6X432</accession>